<dbReference type="EMBL" id="CAJPWZ010002160">
    <property type="protein sequence ID" value="CAG2231879.1"/>
    <property type="molecule type" value="Genomic_DNA"/>
</dbReference>
<comment type="caution">
    <text evidence="5">The sequence shown here is derived from an EMBL/GenBank/DDBJ whole genome shotgun (WGS) entry which is preliminary data.</text>
</comment>
<dbReference type="SMART" id="SM00110">
    <property type="entry name" value="C1Q"/>
    <property type="match status" value="1"/>
</dbReference>
<comment type="subcellular location">
    <subcellularLocation>
        <location evidence="1">Secreted</location>
    </subcellularLocation>
</comment>
<reference evidence="5" key="1">
    <citation type="submission" date="2021-03" db="EMBL/GenBank/DDBJ databases">
        <authorList>
            <person name="Bekaert M."/>
        </authorList>
    </citation>
    <scope>NUCLEOTIDE SEQUENCE</scope>
</reference>
<dbReference type="InterPro" id="IPR008983">
    <property type="entry name" value="Tumour_necrosis_fac-like_dom"/>
</dbReference>
<accession>A0A8S3TQ78</accession>
<dbReference type="InterPro" id="IPR001073">
    <property type="entry name" value="C1q_dom"/>
</dbReference>
<dbReference type="Pfam" id="PF00386">
    <property type="entry name" value="C1q"/>
    <property type="match status" value="1"/>
</dbReference>
<sequence length="220" mass="25034">MELNDEKMKTMEELFYSKLDKMNEAIKHADLFVETLRENHLQEESRFNESFVKTVKHFNIQSKNETDFYGKQMNIALQSLVEKIHEISETEKKQENAKKKKSQQLTSIDKIAKFENVWANIGNGYELSTGIFTAPKQGIYHFSAVFSSGNNQALFLELLHIDEPTSGSYLEGDGFKTGTFDILFNLQKGDRVYVSTGNSKSYAVYSDGDNLSTFAGHIIA</sequence>
<keyword evidence="3" id="KW-0732">Signal</keyword>
<keyword evidence="6" id="KW-1185">Reference proteome</keyword>
<dbReference type="PROSITE" id="PS50871">
    <property type="entry name" value="C1Q"/>
    <property type="match status" value="1"/>
</dbReference>
<evidence type="ECO:0000256" key="2">
    <source>
        <dbReference type="ARBA" id="ARBA00022525"/>
    </source>
</evidence>
<evidence type="ECO:0000256" key="1">
    <source>
        <dbReference type="ARBA" id="ARBA00004613"/>
    </source>
</evidence>
<gene>
    <name evidence="5" type="ORF">MEDL_44618</name>
</gene>
<proteinExistence type="predicted"/>
<protein>
    <submittedName>
        <fullName evidence="5">C1QL</fullName>
    </submittedName>
</protein>
<feature type="domain" description="C1q" evidence="4">
    <location>
        <begin position="88"/>
        <end position="220"/>
    </location>
</feature>
<evidence type="ECO:0000313" key="5">
    <source>
        <dbReference type="EMBL" id="CAG2231879.1"/>
    </source>
</evidence>
<dbReference type="PANTHER" id="PTHR22923:SF62">
    <property type="entry name" value="CVP18"/>
    <property type="match status" value="1"/>
</dbReference>
<dbReference type="SUPFAM" id="SSF49842">
    <property type="entry name" value="TNF-like"/>
    <property type="match status" value="1"/>
</dbReference>
<organism evidence="5 6">
    <name type="scientific">Mytilus edulis</name>
    <name type="common">Blue mussel</name>
    <dbReference type="NCBI Taxonomy" id="6550"/>
    <lineage>
        <taxon>Eukaryota</taxon>
        <taxon>Metazoa</taxon>
        <taxon>Spiralia</taxon>
        <taxon>Lophotrochozoa</taxon>
        <taxon>Mollusca</taxon>
        <taxon>Bivalvia</taxon>
        <taxon>Autobranchia</taxon>
        <taxon>Pteriomorphia</taxon>
        <taxon>Mytilida</taxon>
        <taxon>Mytiloidea</taxon>
        <taxon>Mytilidae</taxon>
        <taxon>Mytilinae</taxon>
        <taxon>Mytilus</taxon>
    </lineage>
</organism>
<dbReference type="PANTHER" id="PTHR22923">
    <property type="entry name" value="CEREBELLIN-RELATED"/>
    <property type="match status" value="1"/>
</dbReference>
<dbReference type="OrthoDB" id="10420817at2759"/>
<name>A0A8S3TQ78_MYTED</name>
<evidence type="ECO:0000313" key="6">
    <source>
        <dbReference type="Proteomes" id="UP000683360"/>
    </source>
</evidence>
<evidence type="ECO:0000256" key="3">
    <source>
        <dbReference type="ARBA" id="ARBA00022729"/>
    </source>
</evidence>
<dbReference type="Gene3D" id="2.60.120.40">
    <property type="match status" value="1"/>
</dbReference>
<evidence type="ECO:0000259" key="4">
    <source>
        <dbReference type="PROSITE" id="PS50871"/>
    </source>
</evidence>
<dbReference type="Proteomes" id="UP000683360">
    <property type="component" value="Unassembled WGS sequence"/>
</dbReference>
<dbReference type="InterPro" id="IPR050822">
    <property type="entry name" value="Cerebellin_Synaptic_Org"/>
</dbReference>
<dbReference type="GO" id="GO:0005615">
    <property type="term" value="C:extracellular space"/>
    <property type="evidence" value="ECO:0007669"/>
    <property type="project" value="TreeGrafter"/>
</dbReference>
<keyword evidence="2" id="KW-0964">Secreted</keyword>
<dbReference type="PRINTS" id="PR00007">
    <property type="entry name" value="COMPLEMNTC1Q"/>
</dbReference>
<dbReference type="AlphaFoldDB" id="A0A8S3TQ78"/>